<accession>A0A495QA22</accession>
<comment type="caution">
    <text evidence="2">The sequence shown here is derived from an EMBL/GenBank/DDBJ whole genome shotgun (WGS) entry which is preliminary data.</text>
</comment>
<dbReference type="Gene3D" id="1.10.8.1060">
    <property type="entry name" value="Corynebacterium glutamicum thioredoxin-dependent arsenate reductase, N-terminal domain"/>
    <property type="match status" value="1"/>
</dbReference>
<reference evidence="2 3" key="1">
    <citation type="submission" date="2018-10" db="EMBL/GenBank/DDBJ databases">
        <title>Genomic Encyclopedia of Archaeal and Bacterial Type Strains, Phase II (KMG-II): from individual species to whole genera.</title>
        <authorList>
            <person name="Goeker M."/>
        </authorList>
    </citation>
    <scope>NUCLEOTIDE SEQUENCE [LARGE SCALE GENOMIC DNA]</scope>
    <source>
        <strain evidence="2 3">DSM 43383</strain>
    </source>
</reference>
<organism evidence="2 3">
    <name type="scientific">Actinomadura pelletieri DSM 43383</name>
    <dbReference type="NCBI Taxonomy" id="1120940"/>
    <lineage>
        <taxon>Bacteria</taxon>
        <taxon>Bacillati</taxon>
        <taxon>Actinomycetota</taxon>
        <taxon>Actinomycetes</taxon>
        <taxon>Streptosporangiales</taxon>
        <taxon>Thermomonosporaceae</taxon>
        <taxon>Actinomadura</taxon>
    </lineage>
</organism>
<dbReference type="Pfam" id="PF17648">
    <property type="entry name" value="Luciferase"/>
    <property type="match status" value="1"/>
</dbReference>
<sequence length="242" mass="25952">MTVLVTISALGLLIKPSALDPTGMGGTGGLRICLADRVAEQLSGWPSLKLCRAACGFGQAFACGGDQIVHLHGPDQAELHLTWPLVQRMRASLDDCAAVRIRPGSGWIELWLGGNDDVGLLISLVSVAIKANLAARDSAQPRLGPCSLGYSSVPAAFMAHPPPGRGGLAMTPSGNPVEREEHIMREVIDRLIRSLAGRRPPEQVSQAVNAVYHRYDDTPLRDYVPVLVERFAREKLITEPPG</sequence>
<evidence type="ECO:0000313" key="3">
    <source>
        <dbReference type="Proteomes" id="UP000274601"/>
    </source>
</evidence>
<gene>
    <name evidence="2" type="ORF">BZB76_6404</name>
</gene>
<dbReference type="Proteomes" id="UP000274601">
    <property type="component" value="Unassembled WGS sequence"/>
</dbReference>
<evidence type="ECO:0000313" key="2">
    <source>
        <dbReference type="EMBL" id="RKS68156.1"/>
    </source>
</evidence>
<dbReference type="EMBL" id="RBWU01000008">
    <property type="protein sequence ID" value="RKS68156.1"/>
    <property type="molecule type" value="Genomic_DNA"/>
</dbReference>
<proteinExistence type="predicted"/>
<keyword evidence="3" id="KW-1185">Reference proteome</keyword>
<dbReference type="AlphaFoldDB" id="A0A495QA22"/>
<evidence type="ECO:0000259" key="1">
    <source>
        <dbReference type="Pfam" id="PF17648"/>
    </source>
</evidence>
<protein>
    <recommendedName>
        <fullName evidence="1">Luciferase domain-containing protein</fullName>
    </recommendedName>
</protein>
<dbReference type="InterPro" id="IPR040841">
    <property type="entry name" value="Luciferase_dom"/>
</dbReference>
<name>A0A495QA22_9ACTN</name>
<dbReference type="NCBIfam" id="NF046112">
    <property type="entry name" value="MSMEG_6209_Nter"/>
    <property type="match status" value="1"/>
</dbReference>
<feature type="domain" description="Luciferase" evidence="1">
    <location>
        <begin position="65"/>
        <end position="128"/>
    </location>
</feature>